<sequence length="69" mass="8236">MSRYKIKFYVSTNCVGASTEQTIDLMEDYGFTTEEAKEIFENEDKISEIFNEWLGEKIDARWTKLREKE</sequence>
<evidence type="ECO:0000313" key="2">
    <source>
        <dbReference type="EMBL" id="KYL04727.1"/>
    </source>
</evidence>
<protein>
    <recommendedName>
        <fullName evidence="1">DUF7167 domain-containing protein</fullName>
    </recommendedName>
</protein>
<dbReference type="Pfam" id="PF23768">
    <property type="entry name" value="DUF7167"/>
    <property type="match status" value="1"/>
</dbReference>
<feature type="domain" description="DUF7167" evidence="1">
    <location>
        <begin position="5"/>
        <end position="66"/>
    </location>
</feature>
<comment type="caution">
    <text evidence="2">The sequence shown here is derived from an EMBL/GenBank/DDBJ whole genome shotgun (WGS) entry which is preliminary data.</text>
</comment>
<gene>
    <name evidence="2" type="ORF">A2J07_05320</name>
</gene>
<proteinExistence type="predicted"/>
<name>A0A162IYW3_9FUSO</name>
<dbReference type="Proteomes" id="UP000075816">
    <property type="component" value="Unassembled WGS sequence"/>
</dbReference>
<evidence type="ECO:0000313" key="3">
    <source>
        <dbReference type="Proteomes" id="UP000075816"/>
    </source>
</evidence>
<dbReference type="InterPro" id="IPR055591">
    <property type="entry name" value="DUF7167"/>
</dbReference>
<accession>A0A162IYW3</accession>
<dbReference type="EMBL" id="LVEA01000031">
    <property type="protein sequence ID" value="KYL04727.1"/>
    <property type="molecule type" value="Genomic_DNA"/>
</dbReference>
<dbReference type="AlphaFoldDB" id="A0A162IYW3"/>
<organism evidence="2 3">
    <name type="scientific">Fusobacterium necrophorum subsp. funduliforme</name>
    <dbReference type="NCBI Taxonomy" id="143387"/>
    <lineage>
        <taxon>Bacteria</taxon>
        <taxon>Fusobacteriati</taxon>
        <taxon>Fusobacteriota</taxon>
        <taxon>Fusobacteriia</taxon>
        <taxon>Fusobacteriales</taxon>
        <taxon>Fusobacteriaceae</taxon>
        <taxon>Fusobacterium</taxon>
    </lineage>
</organism>
<reference evidence="2 3" key="1">
    <citation type="submission" date="2016-03" db="EMBL/GenBank/DDBJ databases">
        <title>Comparative genomics of human isolates of Fusobacterium necrophorum.</title>
        <authorList>
            <person name="Jensen A."/>
            <person name="Bank S."/>
            <person name="Andersen P.S."/>
            <person name="Kristensen L.H."/>
            <person name="Prag J."/>
        </authorList>
    </citation>
    <scope>NUCLEOTIDE SEQUENCE [LARGE SCALE GENOMIC DNA]</scope>
    <source>
        <strain evidence="2 3">LS_1264</strain>
    </source>
</reference>
<dbReference type="RefSeq" id="WP_062681041.1">
    <property type="nucleotide sequence ID" value="NZ_LVEA01000031.1"/>
</dbReference>
<evidence type="ECO:0000259" key="1">
    <source>
        <dbReference type="Pfam" id="PF23768"/>
    </source>
</evidence>